<protein>
    <submittedName>
        <fullName evidence="2">Uncharacterized protein</fullName>
    </submittedName>
</protein>
<name>A0A0D3EPU6_9ORYZ</name>
<dbReference type="HOGENOM" id="CLU_1191454_0_0_1"/>
<dbReference type="EnsemblPlants" id="OBART01G18620.1">
    <property type="protein sequence ID" value="OBART01G18620.1"/>
    <property type="gene ID" value="OBART01G18620"/>
</dbReference>
<feature type="region of interest" description="Disordered" evidence="1">
    <location>
        <begin position="201"/>
        <end position="233"/>
    </location>
</feature>
<evidence type="ECO:0000256" key="1">
    <source>
        <dbReference type="SAM" id="MobiDB-lite"/>
    </source>
</evidence>
<evidence type="ECO:0000313" key="2">
    <source>
        <dbReference type="EnsemblPlants" id="OBART01G18620.1"/>
    </source>
</evidence>
<keyword evidence="3" id="KW-1185">Reference proteome</keyword>
<dbReference type="PaxDb" id="65489-OBART01G18620.1"/>
<dbReference type="Proteomes" id="UP000026960">
    <property type="component" value="Chromosome 1"/>
</dbReference>
<reference evidence="2" key="1">
    <citation type="journal article" date="2009" name="Rice">
        <title>De Novo Next Generation Sequencing of Plant Genomes.</title>
        <authorList>
            <person name="Rounsley S."/>
            <person name="Marri P.R."/>
            <person name="Yu Y."/>
            <person name="He R."/>
            <person name="Sisneros N."/>
            <person name="Goicoechea J.L."/>
            <person name="Lee S.J."/>
            <person name="Angelova A."/>
            <person name="Kudrna D."/>
            <person name="Luo M."/>
            <person name="Affourtit J."/>
            <person name="Desany B."/>
            <person name="Knight J."/>
            <person name="Niazi F."/>
            <person name="Egholm M."/>
            <person name="Wing R.A."/>
        </authorList>
    </citation>
    <scope>NUCLEOTIDE SEQUENCE [LARGE SCALE GENOMIC DNA]</scope>
    <source>
        <strain evidence="2">cv. IRGC 105608</strain>
    </source>
</reference>
<proteinExistence type="predicted"/>
<organism evidence="2">
    <name type="scientific">Oryza barthii</name>
    <dbReference type="NCBI Taxonomy" id="65489"/>
    <lineage>
        <taxon>Eukaryota</taxon>
        <taxon>Viridiplantae</taxon>
        <taxon>Streptophyta</taxon>
        <taxon>Embryophyta</taxon>
        <taxon>Tracheophyta</taxon>
        <taxon>Spermatophyta</taxon>
        <taxon>Magnoliopsida</taxon>
        <taxon>Liliopsida</taxon>
        <taxon>Poales</taxon>
        <taxon>Poaceae</taxon>
        <taxon>BOP clade</taxon>
        <taxon>Oryzoideae</taxon>
        <taxon>Oryzeae</taxon>
        <taxon>Oryzinae</taxon>
        <taxon>Oryza</taxon>
    </lineage>
</organism>
<reference evidence="2" key="2">
    <citation type="submission" date="2015-03" db="UniProtKB">
        <authorList>
            <consortium name="EnsemblPlants"/>
        </authorList>
    </citation>
    <scope>IDENTIFICATION</scope>
</reference>
<dbReference type="AlphaFoldDB" id="A0A0D3EPU6"/>
<evidence type="ECO:0000313" key="3">
    <source>
        <dbReference type="Proteomes" id="UP000026960"/>
    </source>
</evidence>
<feature type="compositionally biased region" description="Pro residues" evidence="1">
    <location>
        <begin position="1"/>
        <end position="16"/>
    </location>
</feature>
<accession>A0A0D3EPU6</accession>
<feature type="compositionally biased region" description="Low complexity" evidence="1">
    <location>
        <begin position="204"/>
        <end position="214"/>
    </location>
</feature>
<sequence length="233" mass="25373">MFPPSPPPLRPPPLSRQPPEQKEASSCAGTRAGGSIAAGCGAARKATAECACFMRSSARWWHDVAGGLSCSLQALAVPADHLILATVEDRHAAPTPATSIPFHPAAVGPQRLQELHDIAHGVAVVCVEESDVKAGADEAGGEVHHAVDVALPQRREDEHMRRHRCRQVRQLAPLGRRGYHCRRGRHGRRDVRALARLVDASRQPLPASRPLPLRWRPREREEGKKGKKRGGRV</sequence>
<dbReference type="Gramene" id="OBART01G18620.1">
    <property type="protein sequence ID" value="OBART01G18620.1"/>
    <property type="gene ID" value="OBART01G18620"/>
</dbReference>
<feature type="region of interest" description="Disordered" evidence="1">
    <location>
        <begin position="1"/>
        <end position="30"/>
    </location>
</feature>